<keyword evidence="3" id="KW-1185">Reference proteome</keyword>
<feature type="region of interest" description="Disordered" evidence="1">
    <location>
        <begin position="98"/>
        <end position="118"/>
    </location>
</feature>
<dbReference type="AlphaFoldDB" id="A0A9P7BX92"/>
<comment type="caution">
    <text evidence="2">The sequence shown here is derived from an EMBL/GenBank/DDBJ whole genome shotgun (WGS) entry which is preliminary data.</text>
</comment>
<dbReference type="Proteomes" id="UP000716291">
    <property type="component" value="Unassembled WGS sequence"/>
</dbReference>
<accession>A0A9P7BX92</accession>
<name>A0A9P7BX92_RHIOR</name>
<feature type="compositionally biased region" description="Basic residues" evidence="1">
    <location>
        <begin position="104"/>
        <end position="117"/>
    </location>
</feature>
<feature type="region of interest" description="Disordered" evidence="1">
    <location>
        <begin position="312"/>
        <end position="331"/>
    </location>
</feature>
<evidence type="ECO:0000256" key="1">
    <source>
        <dbReference type="SAM" id="MobiDB-lite"/>
    </source>
</evidence>
<proteinExistence type="predicted"/>
<dbReference type="EMBL" id="JAANQT010000055">
    <property type="protein sequence ID" value="KAG1315256.1"/>
    <property type="molecule type" value="Genomic_DNA"/>
</dbReference>
<evidence type="ECO:0000313" key="2">
    <source>
        <dbReference type="EMBL" id="KAG1315256.1"/>
    </source>
</evidence>
<protein>
    <submittedName>
        <fullName evidence="2">Uncharacterized protein</fullName>
    </submittedName>
</protein>
<gene>
    <name evidence="2" type="ORF">G6F64_000821</name>
</gene>
<organism evidence="2 3">
    <name type="scientific">Rhizopus oryzae</name>
    <name type="common">Mucormycosis agent</name>
    <name type="synonym">Rhizopus arrhizus var. delemar</name>
    <dbReference type="NCBI Taxonomy" id="64495"/>
    <lineage>
        <taxon>Eukaryota</taxon>
        <taxon>Fungi</taxon>
        <taxon>Fungi incertae sedis</taxon>
        <taxon>Mucoromycota</taxon>
        <taxon>Mucoromycotina</taxon>
        <taxon>Mucoromycetes</taxon>
        <taxon>Mucorales</taxon>
        <taxon>Mucorineae</taxon>
        <taxon>Rhizopodaceae</taxon>
        <taxon>Rhizopus</taxon>
    </lineage>
</organism>
<reference evidence="2" key="1">
    <citation type="journal article" date="2020" name="Microb. Genom.">
        <title>Genetic diversity of clinical and environmental Mucorales isolates obtained from an investigation of mucormycosis cases among solid organ transplant recipients.</title>
        <authorList>
            <person name="Nguyen M.H."/>
            <person name="Kaul D."/>
            <person name="Muto C."/>
            <person name="Cheng S.J."/>
            <person name="Richter R.A."/>
            <person name="Bruno V.M."/>
            <person name="Liu G."/>
            <person name="Beyhan S."/>
            <person name="Sundermann A.J."/>
            <person name="Mounaud S."/>
            <person name="Pasculle A.W."/>
            <person name="Nierman W.C."/>
            <person name="Driscoll E."/>
            <person name="Cumbie R."/>
            <person name="Clancy C.J."/>
            <person name="Dupont C.L."/>
        </authorList>
    </citation>
    <scope>NUCLEOTIDE SEQUENCE</scope>
    <source>
        <strain evidence="2">GL11</strain>
    </source>
</reference>
<dbReference type="OrthoDB" id="2289342at2759"/>
<evidence type="ECO:0000313" key="3">
    <source>
        <dbReference type="Proteomes" id="UP000716291"/>
    </source>
</evidence>
<sequence length="343" mass="39436">MIKLFTNKSPTSQLNQEPHAFDLTWKNYLPSISQFCCCFQRQGIRLEEEGEGQLIEPAYYNDHSLHRGETLQNYLDNSRDWEFESVLSQSDLPQFVTRNPFGTSKKKMNKRKKRQRRERPVIMETDLEEGDLHGYDIHEEDAEFLADDQIAHLAYNRYSKNIDQYGEDVYYSVIQGPIIQEMQTSKATYTARSALGLQSSLDNEASNKLNPESSISIPQAELVDQMDNTIPAEERNLGKLTLHIQQEEQIKQISDIDSIAASEALDEYENTAYSSGRYHANEDDFHLPSLVNNAPFVSDQHPFSYFTEQISKHAHSKESEEEEENNNQGLKNAFNLGRKLLGV</sequence>